<name>A0A4Q0PL97_9FLAO</name>
<sequence length="885" mass="100251">MTKGARFLRADLHIHSYGEFGSYDVKDTAMTPEAIVDTAIAKGLKIISITDHNEIFNSNTAINYAADKDILVIPGIEVTTTQGHLLLYFDTFQNLRSFAGKLNISEDKKTTTQGIVECLDFAHQCSGIGILAHIELDSGFEKTIGRFGPPIEEIFSHPNLLGLEISKKENFHFYSNSDEDANRKRLVGLRRDNLLMDDDQILPKLMGSDSHNLNKLGTNAEGNEKLTRIKVDELNFHAFKVALLSHESRIRLEDFIPEQRPVFNKIFIEGGLLDEMDIDLSPNLTCIIGSRGAGKSTLLETLRETSGNQSSSKVVDSDVWPQKITLQYTDEAGQTIEFSREKNNGTQNITDPINGISRVEIESYGQGETADTIQHSDENPTVLIDFLDGFLDLKPLISEDKEIITDLLENQSDARKLRLELLSLDETRKALKNEQKKLENLKKQKAGELVKYQNALIKERQIRQDLIADLKLLIQTYKDILNDEETFENFEKLSDEEIVVGKDYFQKVKNIVSDFSAIVKSKAGELNEALGTKVEELRTELKNWASKEKAIQVQMDAKKQELAAQGIPFDLGKINQISKDIIDLTNRVKKLENSKKLLNELQTVRKELIGKRKDIKQRIFYYRNAFGQTINDNLKNTLDGLFINVKYDQGNYSDEFEQLLKTTMDWRTSQVPRAYLITKNLSPFEFVDICMRKDNDALKALTDDEGKRFIGDYEAQTIVEKLLKDHTYEDFEALPFEDRPSISVTRLYKDDVTGKTLRNTKSISQLSLGQQQSVLLGILMLSKSTTPLIIDQPEDNLDSEFIFKTIVKNLRKIKESRQVIIVTHNPNIAVLGDAELIIPLKSTSVKSHVLEAGSIDRKGTREISCEILEGGKSAFKQRQLIYGIK</sequence>
<dbReference type="GO" id="GO:0016887">
    <property type="term" value="F:ATP hydrolysis activity"/>
    <property type="evidence" value="ECO:0007669"/>
    <property type="project" value="InterPro"/>
</dbReference>
<feature type="coiled-coil region" evidence="1">
    <location>
        <begin position="527"/>
        <end position="618"/>
    </location>
</feature>
<comment type="caution">
    <text evidence="3">The sequence shown here is derived from an EMBL/GenBank/DDBJ whole genome shotgun (WGS) entry which is preliminary data.</text>
</comment>
<dbReference type="CDD" id="cd00267">
    <property type="entry name" value="ABC_ATPase"/>
    <property type="match status" value="1"/>
</dbReference>
<dbReference type="InterPro" id="IPR052018">
    <property type="entry name" value="PHP_domain"/>
</dbReference>
<dbReference type="InterPro" id="IPR003959">
    <property type="entry name" value="ATPase_AAA_core"/>
</dbReference>
<dbReference type="EMBL" id="QOVL01000009">
    <property type="protein sequence ID" value="RXG29265.1"/>
    <property type="molecule type" value="Genomic_DNA"/>
</dbReference>
<evidence type="ECO:0000259" key="2">
    <source>
        <dbReference type="SMART" id="SM00481"/>
    </source>
</evidence>
<dbReference type="GO" id="GO:0004534">
    <property type="term" value="F:5'-3' RNA exonuclease activity"/>
    <property type="evidence" value="ECO:0007669"/>
    <property type="project" value="TreeGrafter"/>
</dbReference>
<organism evidence="3 4">
    <name type="scientific">Leeuwenhoekiella marinoflava</name>
    <dbReference type="NCBI Taxonomy" id="988"/>
    <lineage>
        <taxon>Bacteria</taxon>
        <taxon>Pseudomonadati</taxon>
        <taxon>Bacteroidota</taxon>
        <taxon>Flavobacteriia</taxon>
        <taxon>Flavobacteriales</taxon>
        <taxon>Flavobacteriaceae</taxon>
        <taxon>Leeuwenhoekiella</taxon>
    </lineage>
</organism>
<dbReference type="SMART" id="SM00481">
    <property type="entry name" value="POLIIIAc"/>
    <property type="match status" value="1"/>
</dbReference>
<dbReference type="STRING" id="1122159.SAMN02745246_02341"/>
<dbReference type="Pfam" id="PF13476">
    <property type="entry name" value="AAA_23"/>
    <property type="match status" value="1"/>
</dbReference>
<accession>A0A4Q0PL97</accession>
<dbReference type="AlphaFoldDB" id="A0A4Q0PL97"/>
<evidence type="ECO:0000256" key="1">
    <source>
        <dbReference type="SAM" id="Coils"/>
    </source>
</evidence>
<dbReference type="NCBIfam" id="NF045780">
    <property type="entry name" value="TrlF_fam_ATP"/>
    <property type="match status" value="1"/>
</dbReference>
<dbReference type="SUPFAM" id="SSF89550">
    <property type="entry name" value="PHP domain-like"/>
    <property type="match status" value="1"/>
</dbReference>
<dbReference type="RefSeq" id="WP_073099390.1">
    <property type="nucleotide sequence ID" value="NZ_QOVL01000009.1"/>
</dbReference>
<dbReference type="Pfam" id="PF02811">
    <property type="entry name" value="PHP"/>
    <property type="match status" value="1"/>
</dbReference>
<dbReference type="InterPro" id="IPR027417">
    <property type="entry name" value="P-loop_NTPase"/>
</dbReference>
<dbReference type="InterPro" id="IPR016195">
    <property type="entry name" value="Pol/histidinol_Pase-like"/>
</dbReference>
<feature type="domain" description="Polymerase/histidinol phosphatase N-terminal" evidence="2">
    <location>
        <begin position="10"/>
        <end position="82"/>
    </location>
</feature>
<protein>
    <submittedName>
        <fullName evidence="3">AAA domain-containing protein</fullName>
    </submittedName>
</protein>
<dbReference type="SUPFAM" id="SSF52540">
    <property type="entry name" value="P-loop containing nucleoside triphosphate hydrolases"/>
    <property type="match status" value="1"/>
</dbReference>
<dbReference type="InterPro" id="IPR003141">
    <property type="entry name" value="Pol/His_phosphatase_N"/>
</dbReference>
<dbReference type="Gene3D" id="3.20.20.140">
    <property type="entry name" value="Metal-dependent hydrolases"/>
    <property type="match status" value="1"/>
</dbReference>
<gene>
    <name evidence="3" type="ORF">DSL99_2204</name>
</gene>
<feature type="coiled-coil region" evidence="1">
    <location>
        <begin position="414"/>
        <end position="451"/>
    </location>
</feature>
<dbReference type="PANTHER" id="PTHR42924:SF3">
    <property type="entry name" value="POLYMERASE_HISTIDINOL PHOSPHATASE N-TERMINAL DOMAIN-CONTAINING PROTEIN"/>
    <property type="match status" value="1"/>
</dbReference>
<dbReference type="Pfam" id="PF13304">
    <property type="entry name" value="AAA_21"/>
    <property type="match status" value="1"/>
</dbReference>
<dbReference type="GO" id="GO:0005524">
    <property type="term" value="F:ATP binding"/>
    <property type="evidence" value="ECO:0007669"/>
    <property type="project" value="InterPro"/>
</dbReference>
<dbReference type="GO" id="GO:0006302">
    <property type="term" value="P:double-strand break repair"/>
    <property type="evidence" value="ECO:0007669"/>
    <property type="project" value="InterPro"/>
</dbReference>
<dbReference type="GO" id="GO:0035312">
    <property type="term" value="F:5'-3' DNA exonuclease activity"/>
    <property type="evidence" value="ECO:0007669"/>
    <property type="project" value="TreeGrafter"/>
</dbReference>
<proteinExistence type="predicted"/>
<evidence type="ECO:0000313" key="3">
    <source>
        <dbReference type="EMBL" id="RXG29265.1"/>
    </source>
</evidence>
<dbReference type="InterPro" id="IPR054787">
    <property type="entry name" value="TrlF_ATPase"/>
</dbReference>
<evidence type="ECO:0000313" key="4">
    <source>
        <dbReference type="Proteomes" id="UP000290608"/>
    </source>
</evidence>
<dbReference type="InterPro" id="IPR004013">
    <property type="entry name" value="PHP_dom"/>
</dbReference>
<keyword evidence="1" id="KW-0175">Coiled coil</keyword>
<dbReference type="InterPro" id="IPR038729">
    <property type="entry name" value="Rad50/SbcC_AAA"/>
</dbReference>
<dbReference type="Gene3D" id="3.40.50.300">
    <property type="entry name" value="P-loop containing nucleotide triphosphate hydrolases"/>
    <property type="match status" value="2"/>
</dbReference>
<reference evidence="3 4" key="1">
    <citation type="submission" date="2018-07" db="EMBL/GenBank/DDBJ databases">
        <title>Leeuwenhoekiella genomics.</title>
        <authorList>
            <person name="Tahon G."/>
            <person name="Willems A."/>
        </authorList>
    </citation>
    <scope>NUCLEOTIDE SEQUENCE [LARGE SCALE GENOMIC DNA]</scope>
    <source>
        <strain evidence="3 4">LMG 1345</strain>
    </source>
</reference>
<dbReference type="PANTHER" id="PTHR42924">
    <property type="entry name" value="EXONUCLEASE"/>
    <property type="match status" value="1"/>
</dbReference>
<dbReference type="Proteomes" id="UP000290608">
    <property type="component" value="Unassembled WGS sequence"/>
</dbReference>
<dbReference type="CDD" id="cd07432">
    <property type="entry name" value="PHP_HisPPase"/>
    <property type="match status" value="1"/>
</dbReference>